<dbReference type="Pfam" id="PF05021">
    <property type="entry name" value="NPL4"/>
    <property type="match status" value="1"/>
</dbReference>
<evidence type="ECO:0000256" key="1">
    <source>
        <dbReference type="ARBA" id="ARBA00011025"/>
    </source>
</evidence>
<evidence type="ECO:0000256" key="5">
    <source>
        <dbReference type="PROSITE-ProRule" id="PRU00322"/>
    </source>
</evidence>
<dbReference type="InterPro" id="IPR007717">
    <property type="entry name" value="NPL4_C"/>
</dbReference>
<keyword evidence="3 5" id="KW-0863">Zinc-finger</keyword>
<dbReference type="Gene3D" id="2.30.30.380">
    <property type="entry name" value="Zn-finger domain of Sec23/24"/>
    <property type="match status" value="1"/>
</dbReference>
<evidence type="ECO:0000259" key="7">
    <source>
        <dbReference type="PROSITE" id="PS50249"/>
    </source>
</evidence>
<dbReference type="AlphaFoldDB" id="A0A814YUV1"/>
<dbReference type="EMBL" id="CAJNOJ010000169">
    <property type="protein sequence ID" value="CAF1235011.1"/>
    <property type="molecule type" value="Genomic_DNA"/>
</dbReference>
<sequence>MNQLIVYLSGRAIASFKHGGKKKKGRKHSMSNTSIIRVQSSEGTKRITITSQDTFKSLYEKTAEAFAFSSYEQFTLYKEQNKKSPLQPTKLPINLRHGDLVYFVSEQSNAQSNPISSSTTTHIDFLSKLIDREEDDVDKQLDIVDGRIPREKNPQLCHHGAHGKCLHCIPIEPYDEEYLKNHKPPIKHMSFQSYLRKLQNSTNGDKFSSLKNISCSVKEKCPAGHAPWPKGICTACQPSSVTLMRQLYRHVDNIMFENGNIVDRFLNYWRSFGHQRIGFLYGRYEAYNAIPLGIRAVVAAIYEPPQETSKDEVQLVLPDPRETIAESLAHRLGLRRIGWIFTDLIPNDRKVGDGPVLHHRGNANTCFLTAQECITSGWFQNKHLNTCKYSPDGYFGSKFVTVVVTGNASGQIHFEGYQVSNQCMALVKSEILLPTYDAPELGYIKETSTEQLVPDVYYKEKDSYNNEVMKIARPLPLEYLIIDIPTGFPSNSNLQIQSTFNDNCSVIKTPFCIENRVKTGELQDMDAFTLYLQQFLETKSVRSQSKSYEIIDVLADFHVLLYLATNDIVPFSMNELNPLLDSIRQHDLNGVEKWMTSPHWQTLLQLLQLQFPTTNRKSHTNVDEQSSEWICSRCTFVNNVASEQCDMCSFEQNVSS</sequence>
<reference evidence="8" key="1">
    <citation type="submission" date="2021-02" db="EMBL/GenBank/DDBJ databases">
        <authorList>
            <person name="Nowell W R."/>
        </authorList>
    </citation>
    <scope>NUCLEOTIDE SEQUENCE</scope>
</reference>
<dbReference type="GO" id="GO:0006511">
    <property type="term" value="P:ubiquitin-dependent protein catabolic process"/>
    <property type="evidence" value="ECO:0007669"/>
    <property type="project" value="InterPro"/>
</dbReference>
<evidence type="ECO:0000313" key="8">
    <source>
        <dbReference type="EMBL" id="CAF1235011.1"/>
    </source>
</evidence>
<dbReference type="PROSITE" id="PS50249">
    <property type="entry name" value="MPN"/>
    <property type="match status" value="1"/>
</dbReference>
<proteinExistence type="inferred from homology"/>
<dbReference type="OrthoDB" id="10251089at2759"/>
<dbReference type="PIRSF" id="PIRSF010052">
    <property type="entry name" value="Polyub_prc_Npl4"/>
    <property type="match status" value="1"/>
</dbReference>
<feature type="domain" description="MPN" evidence="7">
    <location>
        <begin position="254"/>
        <end position="395"/>
    </location>
</feature>
<dbReference type="PANTHER" id="PTHR12710">
    <property type="entry name" value="NUCLEAR PROTEIN LOCALIZATION 4"/>
    <property type="match status" value="1"/>
</dbReference>
<accession>A0A814YUV1</accession>
<evidence type="ECO:0000256" key="4">
    <source>
        <dbReference type="ARBA" id="ARBA00022833"/>
    </source>
</evidence>
<dbReference type="SUPFAM" id="SSF90209">
    <property type="entry name" value="Ran binding protein zinc finger-like"/>
    <property type="match status" value="1"/>
</dbReference>
<evidence type="ECO:0000259" key="6">
    <source>
        <dbReference type="PROSITE" id="PS50199"/>
    </source>
</evidence>
<dbReference type="InterPro" id="IPR036443">
    <property type="entry name" value="Znf_RanBP2_sf"/>
</dbReference>
<dbReference type="PROSITE" id="PS01358">
    <property type="entry name" value="ZF_RANBP2_1"/>
    <property type="match status" value="1"/>
</dbReference>
<evidence type="ECO:0008006" key="10">
    <source>
        <dbReference type="Google" id="ProtNLM"/>
    </source>
</evidence>
<gene>
    <name evidence="8" type="ORF">EDS130_LOCUS27142</name>
</gene>
<dbReference type="GO" id="GO:0008270">
    <property type="term" value="F:zinc ion binding"/>
    <property type="evidence" value="ECO:0007669"/>
    <property type="project" value="UniProtKB-KW"/>
</dbReference>
<dbReference type="PROSITE" id="PS50199">
    <property type="entry name" value="ZF_RANBP2_2"/>
    <property type="match status" value="1"/>
</dbReference>
<dbReference type="PANTHER" id="PTHR12710:SF0">
    <property type="entry name" value="NUCLEAR PROTEIN LOCALIZATION PROTEIN 4 HOMOLOG"/>
    <property type="match status" value="1"/>
</dbReference>
<keyword evidence="2" id="KW-0479">Metal-binding</keyword>
<dbReference type="InterPro" id="IPR037518">
    <property type="entry name" value="MPN"/>
</dbReference>
<dbReference type="SMART" id="SM00547">
    <property type="entry name" value="ZnF_RBZ"/>
    <property type="match status" value="1"/>
</dbReference>
<dbReference type="InterPro" id="IPR016563">
    <property type="entry name" value="Npl4"/>
</dbReference>
<name>A0A814YUV1_ADIRI</name>
<feature type="domain" description="RanBP2-type" evidence="6">
    <location>
        <begin position="625"/>
        <end position="654"/>
    </location>
</feature>
<dbReference type="Pfam" id="PF05020">
    <property type="entry name" value="zf-NPL4"/>
    <property type="match status" value="1"/>
</dbReference>
<evidence type="ECO:0000256" key="2">
    <source>
        <dbReference type="ARBA" id="ARBA00022723"/>
    </source>
</evidence>
<keyword evidence="4" id="KW-0862">Zinc</keyword>
<dbReference type="GO" id="GO:0031625">
    <property type="term" value="F:ubiquitin protein ligase binding"/>
    <property type="evidence" value="ECO:0007669"/>
    <property type="project" value="TreeGrafter"/>
</dbReference>
<organism evidence="8 9">
    <name type="scientific">Adineta ricciae</name>
    <name type="common">Rotifer</name>
    <dbReference type="NCBI Taxonomy" id="249248"/>
    <lineage>
        <taxon>Eukaryota</taxon>
        <taxon>Metazoa</taxon>
        <taxon>Spiralia</taxon>
        <taxon>Gnathifera</taxon>
        <taxon>Rotifera</taxon>
        <taxon>Eurotatoria</taxon>
        <taxon>Bdelloidea</taxon>
        <taxon>Adinetida</taxon>
        <taxon>Adinetidae</taxon>
        <taxon>Adineta</taxon>
    </lineage>
</organism>
<evidence type="ECO:0000313" key="9">
    <source>
        <dbReference type="Proteomes" id="UP000663852"/>
    </source>
</evidence>
<dbReference type="Proteomes" id="UP000663852">
    <property type="component" value="Unassembled WGS sequence"/>
</dbReference>
<dbReference type="InterPro" id="IPR024682">
    <property type="entry name" value="Npl4_Ub-like_dom"/>
</dbReference>
<comment type="caution">
    <text evidence="8">The sequence shown here is derived from an EMBL/GenBank/DDBJ whole genome shotgun (WGS) entry which is preliminary data.</text>
</comment>
<dbReference type="GO" id="GO:0043130">
    <property type="term" value="F:ubiquitin binding"/>
    <property type="evidence" value="ECO:0007669"/>
    <property type="project" value="TreeGrafter"/>
</dbReference>
<dbReference type="InterPro" id="IPR007716">
    <property type="entry name" value="NPL4_Zn-bd_put"/>
</dbReference>
<evidence type="ECO:0000256" key="3">
    <source>
        <dbReference type="ARBA" id="ARBA00022771"/>
    </source>
</evidence>
<protein>
    <recommendedName>
        <fullName evidence="10">Nuclear protein localization protein 4</fullName>
    </recommendedName>
</protein>
<dbReference type="GO" id="GO:0005634">
    <property type="term" value="C:nucleus"/>
    <property type="evidence" value="ECO:0007669"/>
    <property type="project" value="TreeGrafter"/>
</dbReference>
<dbReference type="CDD" id="cd08061">
    <property type="entry name" value="MPN_NPL4"/>
    <property type="match status" value="1"/>
</dbReference>
<comment type="similarity">
    <text evidence="1">Belongs to the NPL4 family.</text>
</comment>
<dbReference type="Pfam" id="PF11543">
    <property type="entry name" value="UN_NPL4"/>
    <property type="match status" value="1"/>
</dbReference>
<dbReference type="InterPro" id="IPR001876">
    <property type="entry name" value="Znf_RanBP2"/>
</dbReference>
<dbReference type="Gene3D" id="3.10.20.90">
    <property type="entry name" value="Phosphatidylinositol 3-kinase Catalytic Subunit, Chain A, domain 1"/>
    <property type="match status" value="1"/>
</dbReference>